<feature type="transmembrane region" description="Helical" evidence="7">
    <location>
        <begin position="124"/>
        <end position="145"/>
    </location>
</feature>
<evidence type="ECO:0000256" key="3">
    <source>
        <dbReference type="ARBA" id="ARBA00022475"/>
    </source>
</evidence>
<evidence type="ECO:0000256" key="6">
    <source>
        <dbReference type="ARBA" id="ARBA00023136"/>
    </source>
</evidence>
<evidence type="ECO:0000313" key="9">
    <source>
        <dbReference type="Proteomes" id="UP000463388"/>
    </source>
</evidence>
<dbReference type="RefSeq" id="WP_160347376.1">
    <property type="nucleotide sequence ID" value="NZ_WSRR01000042.1"/>
</dbReference>
<comment type="caution">
    <text evidence="8">The sequence shown here is derived from an EMBL/GenBank/DDBJ whole genome shotgun (WGS) entry which is preliminary data.</text>
</comment>
<feature type="transmembrane region" description="Helical" evidence="7">
    <location>
        <begin position="91"/>
        <end position="112"/>
    </location>
</feature>
<evidence type="ECO:0008006" key="10">
    <source>
        <dbReference type="Google" id="ProtNLM"/>
    </source>
</evidence>
<gene>
    <name evidence="8" type="ORF">GKZ27_10980</name>
</gene>
<comment type="similarity">
    <text evidence="2">Belongs to the NrfD family.</text>
</comment>
<protein>
    <recommendedName>
        <fullName evidence="10">Polysulfide reductase</fullName>
    </recommendedName>
</protein>
<reference evidence="8 9" key="1">
    <citation type="submission" date="2019-12" db="EMBL/GenBank/DDBJ databases">
        <title>Microbes associate with the intestines of laboratory mice.</title>
        <authorList>
            <person name="Navarre W."/>
            <person name="Wong E."/>
        </authorList>
    </citation>
    <scope>NUCLEOTIDE SEQUENCE [LARGE SCALE GENOMIC DNA]</scope>
    <source>
        <strain evidence="8 9">NM66_B29</strain>
    </source>
</reference>
<feature type="transmembrane region" description="Helical" evidence="7">
    <location>
        <begin position="6"/>
        <end position="30"/>
    </location>
</feature>
<dbReference type="EMBL" id="WSRR01000042">
    <property type="protein sequence ID" value="MVX61966.1"/>
    <property type="molecule type" value="Genomic_DNA"/>
</dbReference>
<feature type="transmembrane region" description="Helical" evidence="7">
    <location>
        <begin position="157"/>
        <end position="177"/>
    </location>
</feature>
<dbReference type="InterPro" id="IPR005614">
    <property type="entry name" value="NrfD-like"/>
</dbReference>
<sequence>MYSTLIIAYLFLGGAAGGGFLVMAAWSLAFHRRAPYRSDRLRTAFRTLKSAVYTACTAILAISMICLWWDLEMPDRALLIFLIPRPTVLTFGAVVLACELGLGILLTLANLFHSRLLGGAVKRVLETLCCLCSVAVMAYTGIFLMSNIGVPLWHTPALVGLFFFSALSSGISTVLLIDYFVQGQTYLLRATRPLQRCHLACLALEFLCLGAFVGATAANPKAAASLALITSPDLLPVSILGVIGLGIVIPFLVELYALLRKDCRTIPVSDFVCLVGACCLRWIVIVCGVH</sequence>
<comment type="subcellular location">
    <subcellularLocation>
        <location evidence="1">Cell membrane</location>
        <topology evidence="1">Multi-pass membrane protein</topology>
    </subcellularLocation>
</comment>
<dbReference type="Proteomes" id="UP000463388">
    <property type="component" value="Unassembled WGS sequence"/>
</dbReference>
<keyword evidence="9" id="KW-1185">Reference proteome</keyword>
<feature type="transmembrane region" description="Helical" evidence="7">
    <location>
        <begin position="51"/>
        <end position="71"/>
    </location>
</feature>
<dbReference type="Pfam" id="PF03916">
    <property type="entry name" value="NrfD"/>
    <property type="match status" value="1"/>
</dbReference>
<dbReference type="InterPro" id="IPR052049">
    <property type="entry name" value="Electron_transfer_protein"/>
</dbReference>
<feature type="transmembrane region" description="Helical" evidence="7">
    <location>
        <begin position="237"/>
        <end position="259"/>
    </location>
</feature>
<dbReference type="Gene3D" id="1.20.1630.10">
    <property type="entry name" value="Formate dehydrogenase/DMSO reductase domain"/>
    <property type="match status" value="1"/>
</dbReference>
<keyword evidence="3" id="KW-1003">Cell membrane</keyword>
<keyword evidence="5 7" id="KW-1133">Transmembrane helix</keyword>
<organism evidence="8 9">
    <name type="scientific">Adlercreutzia mucosicola</name>
    <dbReference type="NCBI Taxonomy" id="580026"/>
    <lineage>
        <taxon>Bacteria</taxon>
        <taxon>Bacillati</taxon>
        <taxon>Actinomycetota</taxon>
        <taxon>Coriobacteriia</taxon>
        <taxon>Eggerthellales</taxon>
        <taxon>Eggerthellaceae</taxon>
        <taxon>Adlercreutzia</taxon>
    </lineage>
</organism>
<keyword evidence="4 7" id="KW-0812">Transmembrane</keyword>
<keyword evidence="6 7" id="KW-0472">Membrane</keyword>
<feature type="transmembrane region" description="Helical" evidence="7">
    <location>
        <begin position="271"/>
        <end position="289"/>
    </location>
</feature>
<evidence type="ECO:0000256" key="1">
    <source>
        <dbReference type="ARBA" id="ARBA00004651"/>
    </source>
</evidence>
<accession>A0A6N8JTC3</accession>
<dbReference type="AlphaFoldDB" id="A0A6N8JTC3"/>
<evidence type="ECO:0000256" key="7">
    <source>
        <dbReference type="SAM" id="Phobius"/>
    </source>
</evidence>
<evidence type="ECO:0000256" key="2">
    <source>
        <dbReference type="ARBA" id="ARBA00008929"/>
    </source>
</evidence>
<dbReference type="OrthoDB" id="3173463at2"/>
<dbReference type="PANTHER" id="PTHR34856:SF2">
    <property type="entry name" value="PROTEIN NRFD"/>
    <property type="match status" value="1"/>
</dbReference>
<evidence type="ECO:0000256" key="4">
    <source>
        <dbReference type="ARBA" id="ARBA00022692"/>
    </source>
</evidence>
<dbReference type="PANTHER" id="PTHR34856">
    <property type="entry name" value="PROTEIN NRFD"/>
    <property type="match status" value="1"/>
</dbReference>
<proteinExistence type="inferred from homology"/>
<feature type="transmembrane region" description="Helical" evidence="7">
    <location>
        <begin position="197"/>
        <end position="217"/>
    </location>
</feature>
<evidence type="ECO:0000256" key="5">
    <source>
        <dbReference type="ARBA" id="ARBA00022989"/>
    </source>
</evidence>
<name>A0A6N8JTC3_9ACTN</name>
<dbReference type="GO" id="GO:0005886">
    <property type="term" value="C:plasma membrane"/>
    <property type="evidence" value="ECO:0007669"/>
    <property type="project" value="UniProtKB-SubCell"/>
</dbReference>
<evidence type="ECO:0000313" key="8">
    <source>
        <dbReference type="EMBL" id="MVX61966.1"/>
    </source>
</evidence>